<evidence type="ECO:0000313" key="10">
    <source>
        <dbReference type="EMBL" id="CAI8010805.1"/>
    </source>
</evidence>
<dbReference type="Pfam" id="PF01872">
    <property type="entry name" value="RibD_C"/>
    <property type="match status" value="1"/>
</dbReference>
<dbReference type="InterPro" id="IPR024072">
    <property type="entry name" value="DHFR-like_dom_sf"/>
</dbReference>
<comment type="pathway">
    <text evidence="2">Cofactor biosynthesis; riboflavin biosynthesis; 5-amino-6-(D-ribitylamino)uracil from GTP: step 3/4.</text>
</comment>
<evidence type="ECO:0000256" key="5">
    <source>
        <dbReference type="ARBA" id="ARBA00022833"/>
    </source>
</evidence>
<evidence type="ECO:0000256" key="7">
    <source>
        <dbReference type="ARBA" id="ARBA00023002"/>
    </source>
</evidence>
<protein>
    <submittedName>
        <fullName evidence="10">Riboflavin biosynthesis protein RibD</fullName>
    </submittedName>
</protein>
<dbReference type="Gene3D" id="3.40.140.10">
    <property type="entry name" value="Cytidine Deaminase, domain 2"/>
    <property type="match status" value="1"/>
</dbReference>
<evidence type="ECO:0000256" key="6">
    <source>
        <dbReference type="ARBA" id="ARBA00022857"/>
    </source>
</evidence>
<dbReference type="InterPro" id="IPR016193">
    <property type="entry name" value="Cytidine_deaminase-like"/>
</dbReference>
<dbReference type="GO" id="GO:0008703">
    <property type="term" value="F:5-amino-6-(5-phosphoribosylamino)uracil reductase activity"/>
    <property type="evidence" value="ECO:0007669"/>
    <property type="project" value="InterPro"/>
</dbReference>
<dbReference type="SUPFAM" id="SSF53927">
    <property type="entry name" value="Cytidine deaminase-like"/>
    <property type="match status" value="1"/>
</dbReference>
<dbReference type="PIRSF" id="PIRSF006769">
    <property type="entry name" value="RibD"/>
    <property type="match status" value="1"/>
</dbReference>
<reference evidence="10" key="1">
    <citation type="submission" date="2023-03" db="EMBL/GenBank/DDBJ databases">
        <authorList>
            <person name="Steffen K."/>
            <person name="Cardenas P."/>
        </authorList>
    </citation>
    <scope>NUCLEOTIDE SEQUENCE</scope>
</reference>
<dbReference type="CDD" id="cd01284">
    <property type="entry name" value="Riboflavin_deaminase-reductase"/>
    <property type="match status" value="1"/>
</dbReference>
<dbReference type="PROSITE" id="PS51747">
    <property type="entry name" value="CYT_DCMP_DEAMINASES_2"/>
    <property type="match status" value="1"/>
</dbReference>
<dbReference type="GO" id="GO:0008270">
    <property type="term" value="F:zinc ion binding"/>
    <property type="evidence" value="ECO:0007669"/>
    <property type="project" value="InterPro"/>
</dbReference>
<dbReference type="GO" id="GO:0008835">
    <property type="term" value="F:diaminohydroxyphosphoribosylaminopyrimidine deaminase activity"/>
    <property type="evidence" value="ECO:0007669"/>
    <property type="project" value="InterPro"/>
</dbReference>
<keyword evidence="4" id="KW-0479">Metal-binding</keyword>
<gene>
    <name evidence="10" type="ORF">GBAR_LOCUS7084</name>
</gene>
<evidence type="ECO:0000256" key="3">
    <source>
        <dbReference type="ARBA" id="ARBA00022619"/>
    </source>
</evidence>
<dbReference type="NCBIfam" id="TIGR00227">
    <property type="entry name" value="ribD_Cterm"/>
    <property type="match status" value="1"/>
</dbReference>
<dbReference type="Gene3D" id="3.40.430.10">
    <property type="entry name" value="Dihydrofolate Reductase, subunit A"/>
    <property type="match status" value="1"/>
</dbReference>
<dbReference type="Pfam" id="PF00383">
    <property type="entry name" value="dCMP_cyt_deam_1"/>
    <property type="match status" value="1"/>
</dbReference>
<dbReference type="InterPro" id="IPR002125">
    <property type="entry name" value="CMP_dCMP_dom"/>
</dbReference>
<dbReference type="AlphaFoldDB" id="A0AA35RG12"/>
<dbReference type="PANTHER" id="PTHR38011:SF7">
    <property type="entry name" value="2,5-DIAMINO-6-RIBOSYLAMINO-4(3H)-PYRIMIDINONE 5'-PHOSPHATE REDUCTASE"/>
    <property type="match status" value="1"/>
</dbReference>
<comment type="caution">
    <text evidence="10">The sequence shown here is derived from an EMBL/GenBank/DDBJ whole genome shotgun (WGS) entry which is preliminary data.</text>
</comment>
<keyword evidence="3" id="KW-0686">Riboflavin biosynthesis</keyword>
<dbReference type="SUPFAM" id="SSF53597">
    <property type="entry name" value="Dihydrofolate reductase-like"/>
    <property type="match status" value="1"/>
</dbReference>
<keyword evidence="6" id="KW-0521">NADP</keyword>
<evidence type="ECO:0000256" key="8">
    <source>
        <dbReference type="ARBA" id="ARBA00023268"/>
    </source>
</evidence>
<dbReference type="InterPro" id="IPR011549">
    <property type="entry name" value="RibD_C"/>
</dbReference>
<accession>A0AA35RG12</accession>
<evidence type="ECO:0000256" key="2">
    <source>
        <dbReference type="ARBA" id="ARBA00004910"/>
    </source>
</evidence>
<name>A0AA35RG12_GEOBA</name>
<proteinExistence type="predicted"/>
<dbReference type="GO" id="GO:0009231">
    <property type="term" value="P:riboflavin biosynthetic process"/>
    <property type="evidence" value="ECO:0007669"/>
    <property type="project" value="UniProtKB-KW"/>
</dbReference>
<feature type="domain" description="CMP/dCMP-type deaminase" evidence="9">
    <location>
        <begin position="1"/>
        <end position="116"/>
    </location>
</feature>
<dbReference type="NCBIfam" id="TIGR00326">
    <property type="entry name" value="eubact_ribD"/>
    <property type="match status" value="1"/>
</dbReference>
<dbReference type="GO" id="GO:0050661">
    <property type="term" value="F:NADP binding"/>
    <property type="evidence" value="ECO:0007669"/>
    <property type="project" value="InterPro"/>
</dbReference>
<keyword evidence="11" id="KW-1185">Reference proteome</keyword>
<dbReference type="EMBL" id="CASHTH010001065">
    <property type="protein sequence ID" value="CAI8010805.1"/>
    <property type="molecule type" value="Genomic_DNA"/>
</dbReference>
<dbReference type="PANTHER" id="PTHR38011">
    <property type="entry name" value="DIHYDROFOLATE REDUCTASE FAMILY PROTEIN (AFU_ORTHOLOGUE AFUA_8G06820)"/>
    <property type="match status" value="1"/>
</dbReference>
<evidence type="ECO:0000256" key="4">
    <source>
        <dbReference type="ARBA" id="ARBA00022723"/>
    </source>
</evidence>
<keyword evidence="8" id="KW-0511">Multifunctional enzyme</keyword>
<sequence length="363" mass="37692">MSRAISLARVALGSTSPNPAVGAVIVKDGRIVGEGYTLPPGQRHAEIGALEQAGGDANGAVLYCTLEPCCHYGRTPPCTDAVIAAGIARVFYGATDPNPRVSGGGAAALHAAGISAGYVRTPETVELYEGFAKHVVTGQPFVVAKFAMSLDGKIATHAGDSKWITGEPARLRVQEMRKELDAIVVGIGTVLADDPQLTARDAEGRPLAAHLQPVRVVVDSAARTPVGARMLQEPGRTIVTVGGNAPPGRVGDLRAAGAEVCLFPGDDRRVDLAGMLTHLGGLGLVNVLVEGGGTILGSMLDVGLIDKVHVFIGAMLIGGMDARSPIEGRGAGSMRDVWDLRETRLEQIGPDWLITGYPHRGSE</sequence>
<dbReference type="InterPro" id="IPR050765">
    <property type="entry name" value="Riboflavin_Biosynth_HTPR"/>
</dbReference>
<organism evidence="10 11">
    <name type="scientific">Geodia barretti</name>
    <name type="common">Barrett's horny sponge</name>
    <dbReference type="NCBI Taxonomy" id="519541"/>
    <lineage>
        <taxon>Eukaryota</taxon>
        <taxon>Metazoa</taxon>
        <taxon>Porifera</taxon>
        <taxon>Demospongiae</taxon>
        <taxon>Heteroscleromorpha</taxon>
        <taxon>Tetractinellida</taxon>
        <taxon>Astrophorina</taxon>
        <taxon>Geodiidae</taxon>
        <taxon>Geodia</taxon>
    </lineage>
</organism>
<dbReference type="PROSITE" id="PS00903">
    <property type="entry name" value="CYT_DCMP_DEAMINASES_1"/>
    <property type="match status" value="1"/>
</dbReference>
<keyword evidence="7" id="KW-0560">Oxidoreductase</keyword>
<comment type="pathway">
    <text evidence="1">Cofactor biosynthesis; riboflavin biosynthesis; 5-amino-6-(D-ribitylamino)uracil from GTP: step 2/4.</text>
</comment>
<dbReference type="InterPro" id="IPR016192">
    <property type="entry name" value="APOBEC/CMP_deaminase_Zn-bd"/>
</dbReference>
<dbReference type="InterPro" id="IPR002734">
    <property type="entry name" value="RibDG_C"/>
</dbReference>
<keyword evidence="5" id="KW-0862">Zinc</keyword>
<dbReference type="InterPro" id="IPR004794">
    <property type="entry name" value="Eubact_RibD"/>
</dbReference>
<evidence type="ECO:0000259" key="9">
    <source>
        <dbReference type="PROSITE" id="PS51747"/>
    </source>
</evidence>
<dbReference type="Proteomes" id="UP001174909">
    <property type="component" value="Unassembled WGS sequence"/>
</dbReference>
<evidence type="ECO:0000256" key="1">
    <source>
        <dbReference type="ARBA" id="ARBA00004882"/>
    </source>
</evidence>
<evidence type="ECO:0000313" key="11">
    <source>
        <dbReference type="Proteomes" id="UP001174909"/>
    </source>
</evidence>